<proteinExistence type="predicted"/>
<keyword evidence="3" id="KW-1185">Reference proteome</keyword>
<dbReference type="PANTHER" id="PTHR42714:SF2">
    <property type="entry name" value="TRNA MODIFICATION GTPASE GTPBP3, MITOCHONDRIAL"/>
    <property type="match status" value="1"/>
</dbReference>
<dbReference type="PANTHER" id="PTHR42714">
    <property type="entry name" value="TRNA MODIFICATION GTPASE GTPBP3"/>
    <property type="match status" value="1"/>
</dbReference>
<evidence type="ECO:0000313" key="2">
    <source>
        <dbReference type="EMBL" id="TWT64882.1"/>
    </source>
</evidence>
<feature type="domain" description="G" evidence="1">
    <location>
        <begin position="200"/>
        <end position="315"/>
    </location>
</feature>
<dbReference type="SUPFAM" id="SSF103025">
    <property type="entry name" value="Folate-binding domain"/>
    <property type="match status" value="1"/>
</dbReference>
<gene>
    <name evidence="2" type="primary">mnmE_2</name>
    <name evidence="2" type="ORF">CA85_36670</name>
</gene>
<evidence type="ECO:0000259" key="1">
    <source>
        <dbReference type="Pfam" id="PF01926"/>
    </source>
</evidence>
<organism evidence="2 3">
    <name type="scientific">Allorhodopirellula solitaria</name>
    <dbReference type="NCBI Taxonomy" id="2527987"/>
    <lineage>
        <taxon>Bacteria</taxon>
        <taxon>Pseudomonadati</taxon>
        <taxon>Planctomycetota</taxon>
        <taxon>Planctomycetia</taxon>
        <taxon>Pirellulales</taxon>
        <taxon>Pirellulaceae</taxon>
        <taxon>Allorhodopirellula</taxon>
    </lineage>
</organism>
<sequence length="419" mass="44139">MSETCVSRLTAAGRSAVAVIGVCGPRAAVFISACYCAATQTPRRAGQIRYGTWRPQPDAAENETPQQRDGESVVVTPLAADHFEIHGHGGAAAVSRIMDSLVQLGATPVDTAAWKQHVLRCQGEPDETLIVEAEQVLSQCTTRANAAIALQQYRGALLDWTVGWINRIGSEPHSIDELRTSAAEIAQRQSLGRHLTEPYRVVLAGPPNVGKSSLVNRLVGYGRSITHDEAGTTRDVVDCDTVIGGLPIRLGDTAGIRSGGGVIEQEGIRRGALAIAAADLVLLVIDPSTADSVDAIEQTIDSLNSSGEVIPVLNKADCIEDGMFSADRPQRSIKTIATPQDSGAANGTVDAATGDDAGDGLIELASAIVNRLRPRRLPARAPLPINVRQARWMSLIADSPDAASASERLQALRSGAECS</sequence>
<dbReference type="Pfam" id="PF01926">
    <property type="entry name" value="MMR_HSR1"/>
    <property type="match status" value="1"/>
</dbReference>
<reference evidence="2 3" key="1">
    <citation type="submission" date="2019-02" db="EMBL/GenBank/DDBJ databases">
        <title>Deep-cultivation of Planctomycetes and their phenomic and genomic characterization uncovers novel biology.</title>
        <authorList>
            <person name="Wiegand S."/>
            <person name="Jogler M."/>
            <person name="Boedeker C."/>
            <person name="Pinto D."/>
            <person name="Vollmers J."/>
            <person name="Rivas-Marin E."/>
            <person name="Kohn T."/>
            <person name="Peeters S.H."/>
            <person name="Heuer A."/>
            <person name="Rast P."/>
            <person name="Oberbeckmann S."/>
            <person name="Bunk B."/>
            <person name="Jeske O."/>
            <person name="Meyerdierks A."/>
            <person name="Storesund J.E."/>
            <person name="Kallscheuer N."/>
            <person name="Luecker S."/>
            <person name="Lage O.M."/>
            <person name="Pohl T."/>
            <person name="Merkel B.J."/>
            <person name="Hornburger P."/>
            <person name="Mueller R.-W."/>
            <person name="Bruemmer F."/>
            <person name="Labrenz M."/>
            <person name="Spormann A.M."/>
            <person name="Op Den Camp H."/>
            <person name="Overmann J."/>
            <person name="Amann R."/>
            <person name="Jetten M.S.M."/>
            <person name="Mascher T."/>
            <person name="Medema M.H."/>
            <person name="Devos D.P."/>
            <person name="Kaster A.-K."/>
            <person name="Ovreas L."/>
            <person name="Rohde M."/>
            <person name="Galperin M.Y."/>
            <person name="Jogler C."/>
        </authorList>
    </citation>
    <scope>NUCLEOTIDE SEQUENCE [LARGE SCALE GENOMIC DNA]</scope>
    <source>
        <strain evidence="2 3">CA85</strain>
    </source>
</reference>
<name>A0A5C5XT42_9BACT</name>
<dbReference type="RefSeq" id="WP_146392571.1">
    <property type="nucleotide sequence ID" value="NZ_SJPK01000009.1"/>
</dbReference>
<dbReference type="NCBIfam" id="TIGR00231">
    <property type="entry name" value="small_GTP"/>
    <property type="match status" value="1"/>
</dbReference>
<dbReference type="Gene3D" id="1.20.120.430">
    <property type="entry name" value="tRNA modification GTPase MnmE domain 2"/>
    <property type="match status" value="1"/>
</dbReference>
<dbReference type="GO" id="GO:0016787">
    <property type="term" value="F:hydrolase activity"/>
    <property type="evidence" value="ECO:0007669"/>
    <property type="project" value="UniProtKB-KW"/>
</dbReference>
<dbReference type="AlphaFoldDB" id="A0A5C5XT42"/>
<dbReference type="CDD" id="cd04164">
    <property type="entry name" value="trmE"/>
    <property type="match status" value="1"/>
</dbReference>
<evidence type="ECO:0000313" key="3">
    <source>
        <dbReference type="Proteomes" id="UP000318053"/>
    </source>
</evidence>
<accession>A0A5C5XT42</accession>
<dbReference type="InterPro" id="IPR005225">
    <property type="entry name" value="Small_GTP-bd"/>
</dbReference>
<dbReference type="EMBL" id="SJPK01000009">
    <property type="protein sequence ID" value="TWT64882.1"/>
    <property type="molecule type" value="Genomic_DNA"/>
</dbReference>
<dbReference type="SUPFAM" id="SSF52540">
    <property type="entry name" value="P-loop containing nucleoside triphosphate hydrolases"/>
    <property type="match status" value="1"/>
</dbReference>
<dbReference type="InterPro" id="IPR027266">
    <property type="entry name" value="TrmE/GcvT-like"/>
</dbReference>
<dbReference type="InterPro" id="IPR031168">
    <property type="entry name" value="G_TrmE"/>
</dbReference>
<dbReference type="GO" id="GO:0002098">
    <property type="term" value="P:tRNA wobble uridine modification"/>
    <property type="evidence" value="ECO:0007669"/>
    <property type="project" value="TreeGrafter"/>
</dbReference>
<dbReference type="Proteomes" id="UP000318053">
    <property type="component" value="Unassembled WGS sequence"/>
</dbReference>
<comment type="caution">
    <text evidence="2">The sequence shown here is derived from an EMBL/GenBank/DDBJ whole genome shotgun (WGS) entry which is preliminary data.</text>
</comment>
<dbReference type="Gene3D" id="3.40.50.300">
    <property type="entry name" value="P-loop containing nucleotide triphosphate hydrolases"/>
    <property type="match status" value="1"/>
</dbReference>
<protein>
    <submittedName>
        <fullName evidence="2">tRNA modification GTPase MnmE</fullName>
        <ecNumber evidence="2">3.6.5.-</ecNumber>
    </submittedName>
</protein>
<keyword evidence="2" id="KW-0378">Hydrolase</keyword>
<dbReference type="GO" id="GO:0005525">
    <property type="term" value="F:GTP binding"/>
    <property type="evidence" value="ECO:0007669"/>
    <property type="project" value="InterPro"/>
</dbReference>
<dbReference type="InterPro" id="IPR027417">
    <property type="entry name" value="P-loop_NTPase"/>
</dbReference>
<dbReference type="OrthoDB" id="9805918at2"/>
<dbReference type="GO" id="GO:0030488">
    <property type="term" value="P:tRNA methylation"/>
    <property type="evidence" value="ECO:0007669"/>
    <property type="project" value="TreeGrafter"/>
</dbReference>
<dbReference type="InterPro" id="IPR006073">
    <property type="entry name" value="GTP-bd"/>
</dbReference>
<dbReference type="GO" id="GO:0005829">
    <property type="term" value="C:cytosol"/>
    <property type="evidence" value="ECO:0007669"/>
    <property type="project" value="TreeGrafter"/>
</dbReference>
<dbReference type="InterPro" id="IPR027368">
    <property type="entry name" value="MnmE_dom2"/>
</dbReference>
<dbReference type="Gene3D" id="3.30.1360.120">
    <property type="entry name" value="Probable tRNA modification gtpase trme, domain 1"/>
    <property type="match status" value="1"/>
</dbReference>
<dbReference type="EC" id="3.6.5.-" evidence="2"/>